<comment type="caution">
    <text evidence="2">The sequence shown here is derived from an EMBL/GenBank/DDBJ whole genome shotgun (WGS) entry which is preliminary data.</text>
</comment>
<dbReference type="Pfam" id="PF05437">
    <property type="entry name" value="AzlD"/>
    <property type="match status" value="1"/>
</dbReference>
<keyword evidence="1" id="KW-1133">Transmembrane helix</keyword>
<gene>
    <name evidence="2" type="ORF">ACFOU2_00790</name>
</gene>
<feature type="transmembrane region" description="Helical" evidence="1">
    <location>
        <begin position="33"/>
        <end position="51"/>
    </location>
</feature>
<dbReference type="EMBL" id="JBHRZT010000007">
    <property type="protein sequence ID" value="MFC3882134.1"/>
    <property type="molecule type" value="Genomic_DNA"/>
</dbReference>
<keyword evidence="3" id="KW-1185">Reference proteome</keyword>
<organism evidence="2 3">
    <name type="scientific">Bacillus songklensis</name>
    <dbReference type="NCBI Taxonomy" id="1069116"/>
    <lineage>
        <taxon>Bacteria</taxon>
        <taxon>Bacillati</taxon>
        <taxon>Bacillota</taxon>
        <taxon>Bacilli</taxon>
        <taxon>Bacillales</taxon>
        <taxon>Bacillaceae</taxon>
        <taxon>Bacillus</taxon>
    </lineage>
</organism>
<evidence type="ECO:0000313" key="2">
    <source>
        <dbReference type="EMBL" id="MFC3882134.1"/>
    </source>
</evidence>
<feature type="transmembrane region" description="Helical" evidence="1">
    <location>
        <begin position="81"/>
        <end position="99"/>
    </location>
</feature>
<keyword evidence="1" id="KW-0472">Membrane</keyword>
<evidence type="ECO:0000313" key="3">
    <source>
        <dbReference type="Proteomes" id="UP001595752"/>
    </source>
</evidence>
<sequence>MLLLYLGMAAVTYLSRRAFLRLPDRLFSPRLKNGLSFIPIGIFAALIFESLFLKDGSLSFEPLYLFASAVCLLMMKLSKNVFISFGVSLLVVVIFKIGFAG</sequence>
<protein>
    <submittedName>
        <fullName evidence="2">AzlD domain-containing protein</fullName>
    </submittedName>
</protein>
<dbReference type="RefSeq" id="WP_377911691.1">
    <property type="nucleotide sequence ID" value="NZ_JBHRZT010000007.1"/>
</dbReference>
<proteinExistence type="predicted"/>
<accession>A0ABV8AZ63</accession>
<keyword evidence="1" id="KW-0812">Transmembrane</keyword>
<reference evidence="3" key="1">
    <citation type="journal article" date="2019" name="Int. J. Syst. Evol. Microbiol.">
        <title>The Global Catalogue of Microorganisms (GCM) 10K type strain sequencing project: providing services to taxonomists for standard genome sequencing and annotation.</title>
        <authorList>
            <consortium name="The Broad Institute Genomics Platform"/>
            <consortium name="The Broad Institute Genome Sequencing Center for Infectious Disease"/>
            <person name="Wu L."/>
            <person name="Ma J."/>
        </authorList>
    </citation>
    <scope>NUCLEOTIDE SEQUENCE [LARGE SCALE GENOMIC DNA]</scope>
    <source>
        <strain evidence="3">CCUG 61889</strain>
    </source>
</reference>
<evidence type="ECO:0000256" key="1">
    <source>
        <dbReference type="SAM" id="Phobius"/>
    </source>
</evidence>
<dbReference type="Proteomes" id="UP001595752">
    <property type="component" value="Unassembled WGS sequence"/>
</dbReference>
<dbReference type="InterPro" id="IPR008407">
    <property type="entry name" value="Brnchd-chn_aa_trnsp_AzlD"/>
</dbReference>
<name>A0ABV8AZ63_9BACI</name>